<accession>A0A0K9PBY8</accession>
<organism evidence="2 3">
    <name type="scientific">Zostera marina</name>
    <name type="common">Eelgrass</name>
    <dbReference type="NCBI Taxonomy" id="29655"/>
    <lineage>
        <taxon>Eukaryota</taxon>
        <taxon>Viridiplantae</taxon>
        <taxon>Streptophyta</taxon>
        <taxon>Embryophyta</taxon>
        <taxon>Tracheophyta</taxon>
        <taxon>Spermatophyta</taxon>
        <taxon>Magnoliopsida</taxon>
        <taxon>Liliopsida</taxon>
        <taxon>Zosteraceae</taxon>
        <taxon>Zostera</taxon>
    </lineage>
</organism>
<gene>
    <name evidence="2" type="ORF">ZOSMA_30G00380</name>
</gene>
<comment type="caution">
    <text evidence="2">The sequence shown here is derived from an EMBL/GenBank/DDBJ whole genome shotgun (WGS) entry which is preliminary data.</text>
</comment>
<proteinExistence type="inferred from homology"/>
<evidence type="ECO:0000313" key="3">
    <source>
        <dbReference type="Proteomes" id="UP000036987"/>
    </source>
</evidence>
<dbReference type="GO" id="GO:0048046">
    <property type="term" value="C:apoplast"/>
    <property type="evidence" value="ECO:0007669"/>
    <property type="project" value="UniProtKB-SubCell"/>
</dbReference>
<comment type="function">
    <text evidence="1">Dirigent proteins impart stereoselectivity on the phenoxy radical-coupling reaction, yielding optically active lignans from two molecules of coniferyl alcohol in the biosynthesis of lignans, flavonolignans, and alkaloids and thus plays a central role in plant secondary metabolism.</text>
</comment>
<comment type="similarity">
    <text evidence="1">Belongs to the plant dirigent protein family.</text>
</comment>
<protein>
    <recommendedName>
        <fullName evidence="1">Dirigent protein</fullName>
    </recommendedName>
</protein>
<dbReference type="Proteomes" id="UP000036987">
    <property type="component" value="Unassembled WGS sequence"/>
</dbReference>
<dbReference type="Pfam" id="PF03018">
    <property type="entry name" value="Dirigent"/>
    <property type="match status" value="1"/>
</dbReference>
<dbReference type="EMBL" id="LFYR01001011">
    <property type="protein sequence ID" value="KMZ65757.1"/>
    <property type="molecule type" value="Genomic_DNA"/>
</dbReference>
<comment type="subunit">
    <text evidence="1">Homodimer.</text>
</comment>
<keyword evidence="3" id="KW-1185">Reference proteome</keyword>
<dbReference type="AlphaFoldDB" id="A0A0K9PBY8"/>
<keyword evidence="1" id="KW-0964">Secreted</keyword>
<name>A0A0K9PBY8_ZOSMR</name>
<keyword evidence="1" id="KW-0052">Apoplast</keyword>
<feature type="signal peptide" evidence="1">
    <location>
        <begin position="1"/>
        <end position="24"/>
    </location>
</feature>
<keyword evidence="1" id="KW-0732">Signal</keyword>
<evidence type="ECO:0000313" key="2">
    <source>
        <dbReference type="EMBL" id="KMZ65757.1"/>
    </source>
</evidence>
<comment type="subcellular location">
    <subcellularLocation>
        <location evidence="1">Secreted</location>
        <location evidence="1">Extracellular space</location>
        <location evidence="1">Apoplast</location>
    </subcellularLocation>
</comment>
<reference evidence="3" key="1">
    <citation type="journal article" date="2016" name="Nature">
        <title>The genome of the seagrass Zostera marina reveals angiosperm adaptation to the sea.</title>
        <authorList>
            <person name="Olsen J.L."/>
            <person name="Rouze P."/>
            <person name="Verhelst B."/>
            <person name="Lin Y.-C."/>
            <person name="Bayer T."/>
            <person name="Collen J."/>
            <person name="Dattolo E."/>
            <person name="De Paoli E."/>
            <person name="Dittami S."/>
            <person name="Maumus F."/>
            <person name="Michel G."/>
            <person name="Kersting A."/>
            <person name="Lauritano C."/>
            <person name="Lohaus R."/>
            <person name="Toepel M."/>
            <person name="Tonon T."/>
            <person name="Vanneste K."/>
            <person name="Amirebrahimi M."/>
            <person name="Brakel J."/>
            <person name="Bostroem C."/>
            <person name="Chovatia M."/>
            <person name="Grimwood J."/>
            <person name="Jenkins J.W."/>
            <person name="Jueterbock A."/>
            <person name="Mraz A."/>
            <person name="Stam W.T."/>
            <person name="Tice H."/>
            <person name="Bornberg-Bauer E."/>
            <person name="Green P.J."/>
            <person name="Pearson G.A."/>
            <person name="Procaccini G."/>
            <person name="Duarte C.M."/>
            <person name="Schmutz J."/>
            <person name="Reusch T.B.H."/>
            <person name="Van de Peer Y."/>
        </authorList>
    </citation>
    <scope>NUCLEOTIDE SEQUENCE [LARGE SCALE GENOMIC DNA]</scope>
    <source>
        <strain evidence="3">cv. Finnish</strain>
    </source>
</reference>
<feature type="chain" id="PRO_5008191205" description="Dirigent protein" evidence="1">
    <location>
        <begin position="25"/>
        <end position="112"/>
    </location>
</feature>
<dbReference type="InterPro" id="IPR004265">
    <property type="entry name" value="Dirigent"/>
</dbReference>
<sequence>MAKFNPTTILFLFISISISSTTFSNFCSAKEGNNTNIKISFYGNDTYVGPNPSSVLIAGVGSTLFEFGSTFAFDIPLFLEFEPNTTTNAIGKAKGIYTIYTRDDLSASITMN</sequence>
<evidence type="ECO:0000256" key="1">
    <source>
        <dbReference type="RuleBase" id="RU363099"/>
    </source>
</evidence>